<proteinExistence type="predicted"/>
<dbReference type="EMBL" id="PGCL01000003">
    <property type="protein sequence ID" value="TAJ43971.1"/>
    <property type="molecule type" value="Genomic_DNA"/>
</dbReference>
<protein>
    <submittedName>
        <fullName evidence="2">Uncharacterized protein</fullName>
    </submittedName>
</protein>
<keyword evidence="3" id="KW-1185">Reference proteome</keyword>
<sequence>MSHEKNLLESHVEGFPGFISFFVFMFGFLFLVLIPFMLLIWETPTFSGFFLSVLPGALISYIGFGFIALSDMMYDRHFSPLRKALLSIFVPGLGQFYLGDVTRGIGLYSIWIFGLLLNVTHIFLLADVGLLIGFGAWAFAIYDGYRTGKGY</sequence>
<feature type="transmembrane region" description="Helical" evidence="1">
    <location>
        <begin position="81"/>
        <end position="98"/>
    </location>
</feature>
<dbReference type="RefSeq" id="WP_130647033.1">
    <property type="nucleotide sequence ID" value="NZ_PGCL01000003.1"/>
</dbReference>
<organism evidence="2 3">
    <name type="scientific">Methanofollis fontis</name>
    <dbReference type="NCBI Taxonomy" id="2052832"/>
    <lineage>
        <taxon>Archaea</taxon>
        <taxon>Methanobacteriati</taxon>
        <taxon>Methanobacteriota</taxon>
        <taxon>Stenosarchaea group</taxon>
        <taxon>Methanomicrobia</taxon>
        <taxon>Methanomicrobiales</taxon>
        <taxon>Methanomicrobiaceae</taxon>
        <taxon>Methanofollis</taxon>
    </lineage>
</organism>
<dbReference type="AlphaFoldDB" id="A0A483CRM7"/>
<evidence type="ECO:0000313" key="3">
    <source>
        <dbReference type="Proteomes" id="UP000292580"/>
    </source>
</evidence>
<feature type="transmembrane region" description="Helical" evidence="1">
    <location>
        <begin position="110"/>
        <end position="142"/>
    </location>
</feature>
<dbReference type="Proteomes" id="UP000292580">
    <property type="component" value="Unassembled WGS sequence"/>
</dbReference>
<keyword evidence="1" id="KW-1133">Transmembrane helix</keyword>
<keyword evidence="1" id="KW-0812">Transmembrane</keyword>
<gene>
    <name evidence="2" type="ORF">CUJ86_07945</name>
</gene>
<name>A0A483CRM7_9EURY</name>
<accession>A0A483CRM7</accession>
<feature type="transmembrane region" description="Helical" evidence="1">
    <location>
        <begin position="21"/>
        <end position="41"/>
    </location>
</feature>
<evidence type="ECO:0000256" key="1">
    <source>
        <dbReference type="SAM" id="Phobius"/>
    </source>
</evidence>
<keyword evidence="1" id="KW-0472">Membrane</keyword>
<dbReference type="OrthoDB" id="64860at2157"/>
<feature type="transmembrane region" description="Helical" evidence="1">
    <location>
        <begin position="47"/>
        <end position="69"/>
    </location>
</feature>
<reference evidence="2 3" key="1">
    <citation type="submission" date="2017-11" db="EMBL/GenBank/DDBJ databases">
        <title>Isolation and Characterization of Methanofollis Species from Methane Seep Offshore SW Taiwan.</title>
        <authorList>
            <person name="Teng N.-H."/>
            <person name="Lai M.-C."/>
            <person name="Chen S.-C."/>
        </authorList>
    </citation>
    <scope>NUCLEOTIDE SEQUENCE [LARGE SCALE GENOMIC DNA]</scope>
    <source>
        <strain evidence="2 3">FWC-SCC2</strain>
    </source>
</reference>
<evidence type="ECO:0000313" key="2">
    <source>
        <dbReference type="EMBL" id="TAJ43971.1"/>
    </source>
</evidence>
<comment type="caution">
    <text evidence="2">The sequence shown here is derived from an EMBL/GenBank/DDBJ whole genome shotgun (WGS) entry which is preliminary data.</text>
</comment>